<dbReference type="SUPFAM" id="SSF69318">
    <property type="entry name" value="Integrin alpha N-terminal domain"/>
    <property type="match status" value="1"/>
</dbReference>
<organism evidence="4 5">
    <name type="scientific">Streptomyces lienomycini</name>
    <dbReference type="NCBI Taxonomy" id="284035"/>
    <lineage>
        <taxon>Bacteria</taxon>
        <taxon>Bacillati</taxon>
        <taxon>Actinomycetota</taxon>
        <taxon>Actinomycetes</taxon>
        <taxon>Kitasatosporales</taxon>
        <taxon>Streptomycetaceae</taxon>
        <taxon>Streptomyces</taxon>
    </lineage>
</organism>
<feature type="chain" id="PRO_5047460997" evidence="2">
    <location>
        <begin position="47"/>
        <end position="650"/>
    </location>
</feature>
<keyword evidence="1 2" id="KW-0732">Signal</keyword>
<protein>
    <submittedName>
        <fullName evidence="4">Trypsin-like serine protease</fullName>
        <ecNumber evidence="4">3.4.21.-</ecNumber>
    </submittedName>
</protein>
<dbReference type="SUPFAM" id="SSF50494">
    <property type="entry name" value="Trypsin-like serine proteases"/>
    <property type="match status" value="1"/>
</dbReference>
<dbReference type="EMBL" id="JBHSJO010000001">
    <property type="protein sequence ID" value="MFC5017928.1"/>
    <property type="molecule type" value="Genomic_DNA"/>
</dbReference>
<dbReference type="PANTHER" id="PTHR24260:SF136">
    <property type="entry name" value="GH08193P-RELATED"/>
    <property type="match status" value="1"/>
</dbReference>
<dbReference type="PROSITE" id="PS50240">
    <property type="entry name" value="TRYPSIN_DOM"/>
    <property type="match status" value="1"/>
</dbReference>
<dbReference type="EC" id="3.4.21.-" evidence="4"/>
<dbReference type="InterPro" id="IPR013517">
    <property type="entry name" value="FG-GAP"/>
</dbReference>
<comment type="caution">
    <text evidence="4">The sequence shown here is derived from an EMBL/GenBank/DDBJ whole genome shotgun (WGS) entry which is preliminary data.</text>
</comment>
<dbReference type="Gene3D" id="2.40.128.340">
    <property type="match status" value="3"/>
</dbReference>
<evidence type="ECO:0000256" key="1">
    <source>
        <dbReference type="ARBA" id="ARBA00022729"/>
    </source>
</evidence>
<evidence type="ECO:0000313" key="5">
    <source>
        <dbReference type="Proteomes" id="UP001595855"/>
    </source>
</evidence>
<dbReference type="Pfam" id="PF13517">
    <property type="entry name" value="FG-GAP_3"/>
    <property type="match status" value="1"/>
</dbReference>
<dbReference type="InterPro" id="IPR043504">
    <property type="entry name" value="Peptidase_S1_PA_chymotrypsin"/>
</dbReference>
<dbReference type="InterPro" id="IPR001314">
    <property type="entry name" value="Peptidase_S1A"/>
</dbReference>
<keyword evidence="4" id="KW-0378">Hydrolase</keyword>
<dbReference type="InterPro" id="IPR028994">
    <property type="entry name" value="Integrin_alpha_N"/>
</dbReference>
<dbReference type="InterPro" id="IPR001254">
    <property type="entry name" value="Trypsin_dom"/>
</dbReference>
<evidence type="ECO:0000313" key="4">
    <source>
        <dbReference type="EMBL" id="MFC5017928.1"/>
    </source>
</evidence>
<accession>A0ABV9WZC9</accession>
<dbReference type="PANTHER" id="PTHR24260">
    <property type="match status" value="1"/>
</dbReference>
<keyword evidence="5" id="KW-1185">Reference proteome</keyword>
<evidence type="ECO:0000259" key="3">
    <source>
        <dbReference type="PROSITE" id="PS50240"/>
    </source>
</evidence>
<dbReference type="InterPro" id="IPR009003">
    <property type="entry name" value="Peptidase_S1_PA"/>
</dbReference>
<dbReference type="Gene3D" id="2.40.10.10">
    <property type="entry name" value="Trypsin-like serine proteases"/>
    <property type="match status" value="1"/>
</dbReference>
<dbReference type="Proteomes" id="UP001595855">
    <property type="component" value="Unassembled WGS sequence"/>
</dbReference>
<evidence type="ECO:0000256" key="2">
    <source>
        <dbReference type="SAM" id="SignalP"/>
    </source>
</evidence>
<dbReference type="SMART" id="SM00020">
    <property type="entry name" value="Tryp_SPc"/>
    <property type="match status" value="1"/>
</dbReference>
<dbReference type="RefSeq" id="WP_271415888.1">
    <property type="nucleotide sequence ID" value="NZ_BAAATN010000002.1"/>
</dbReference>
<dbReference type="InterPro" id="IPR051333">
    <property type="entry name" value="CLIP_Serine_Protease"/>
</dbReference>
<dbReference type="GO" id="GO:0016787">
    <property type="term" value="F:hydrolase activity"/>
    <property type="evidence" value="ECO:0007669"/>
    <property type="project" value="UniProtKB-KW"/>
</dbReference>
<feature type="domain" description="Peptidase S1" evidence="3">
    <location>
        <begin position="46"/>
        <end position="262"/>
    </location>
</feature>
<reference evidence="5" key="1">
    <citation type="journal article" date="2019" name="Int. J. Syst. Evol. Microbiol.">
        <title>The Global Catalogue of Microorganisms (GCM) 10K type strain sequencing project: providing services to taxonomists for standard genome sequencing and annotation.</title>
        <authorList>
            <consortium name="The Broad Institute Genomics Platform"/>
            <consortium name="The Broad Institute Genome Sequencing Center for Infectious Disease"/>
            <person name="Wu L."/>
            <person name="Ma J."/>
        </authorList>
    </citation>
    <scope>NUCLEOTIDE SEQUENCE [LARGE SCALE GENOMIC DNA]</scope>
    <source>
        <strain evidence="5">CGMCC 4.1542</strain>
    </source>
</reference>
<sequence length="650" mass="66823">MNARVKTVSPPRRLRRGGALRAAGVRAAALLGAAPLLFLAAAPTHAVVGQPAGEADYGFTARLLVGDHQRGCSGSLISPEWLLTAASCFVDDPAADSSVPAGPPPLKTVATVGGDQVRNVVELRPHGERDLVLARLAQPVPGVTPVPVAAAAPAAGQELTVVGHGRTASAWVPLDRHTGTFSVTAVGGGDVTLGGQDGASVCQGDAGGPAVRTVDGRPALVAVSSRSNQVGCLGNEAPAGTAPAAISTRVDDVRDWITANARPTPRADFDGDGRSDVGVLYDNGALEGGGFHTTLWSLTSGASGFAAPRRTWDSEDFGSWNAARSKTFAGDFDGDGRSDVGVLYDGGTRTDGGGNRTALWTFTNTGSGFGEPVKVWDSEDGGSWTWSRSAVVAGDFDGDGRDDVGVLYDNGVRTDGGGNRTTLWTLTSTGSGFGKPVMVWDSAVSGSWTWGNSKPVAGDFNGDGRGDVGVLYDYGTRADGSGNRMGLWTLTSTGSGFARPAKVWDSGDGASSWTWSRSAPIAGDFDGDGRGDVGVLYDNGVRTDGGGNRTTLWTLTSTGAGFGKPVSVWDSAVSGSWTWGNSKPVTGDFDGDGRSDVGMLYDYGTRADGSGNRTGLWTLTSTGSGFTRPVKVWDSGDGAGSWTWARSDLT</sequence>
<gene>
    <name evidence="4" type="ORF">ACFPRC_24060</name>
</gene>
<proteinExistence type="predicted"/>
<name>A0ABV9WZC9_9ACTN</name>
<dbReference type="Pfam" id="PF00089">
    <property type="entry name" value="Trypsin"/>
    <property type="match status" value="1"/>
</dbReference>
<feature type="signal peptide" evidence="2">
    <location>
        <begin position="1"/>
        <end position="46"/>
    </location>
</feature>
<dbReference type="PRINTS" id="PR00722">
    <property type="entry name" value="CHYMOTRYPSIN"/>
</dbReference>